<dbReference type="InterPro" id="IPR012674">
    <property type="entry name" value="Calycin"/>
</dbReference>
<dbReference type="SUPFAM" id="SSF50814">
    <property type="entry name" value="Lipocalins"/>
    <property type="match status" value="1"/>
</dbReference>
<gene>
    <name evidence="1" type="ORF">MNBD_BACTEROID06-361</name>
</gene>
<sequence length="150" mass="16952">MMTQLISTKTVLVLCTIFMCLGLSTQAQHAEKEQIMGEWKFVEITLKSPKTGYVPAFQDKEIGFMRICMANYNFNQDGSMSLSERYMKNNGANSASWVLEGETINITYNFNEDTPGHTNKSETLPWTIVSVSEDTLTIDLMGLFTVKLEK</sequence>
<accession>A0A3B0UDW9</accession>
<evidence type="ECO:0008006" key="2">
    <source>
        <dbReference type="Google" id="ProtNLM"/>
    </source>
</evidence>
<protein>
    <recommendedName>
        <fullName evidence="2">Lipocalin-like domain-containing protein</fullName>
    </recommendedName>
</protein>
<reference evidence="1" key="1">
    <citation type="submission" date="2018-06" db="EMBL/GenBank/DDBJ databases">
        <authorList>
            <person name="Zhirakovskaya E."/>
        </authorList>
    </citation>
    <scope>NUCLEOTIDE SEQUENCE</scope>
</reference>
<evidence type="ECO:0000313" key="1">
    <source>
        <dbReference type="EMBL" id="VAW28718.1"/>
    </source>
</evidence>
<name>A0A3B0UDW9_9ZZZZ</name>
<organism evidence="1">
    <name type="scientific">hydrothermal vent metagenome</name>
    <dbReference type="NCBI Taxonomy" id="652676"/>
    <lineage>
        <taxon>unclassified sequences</taxon>
        <taxon>metagenomes</taxon>
        <taxon>ecological metagenomes</taxon>
    </lineage>
</organism>
<proteinExistence type="predicted"/>
<dbReference type="EMBL" id="UOES01000444">
    <property type="protein sequence ID" value="VAW28718.1"/>
    <property type="molecule type" value="Genomic_DNA"/>
</dbReference>
<dbReference type="AlphaFoldDB" id="A0A3B0UDW9"/>